<reference evidence="6" key="1">
    <citation type="submission" date="2020-01" db="EMBL/GenBank/DDBJ databases">
        <title>Genome sequence of Kobresia littledalei, the first chromosome-level genome in the family Cyperaceae.</title>
        <authorList>
            <person name="Qu G."/>
        </authorList>
    </citation>
    <scope>NUCLEOTIDE SEQUENCE</scope>
    <source>
        <strain evidence="6">C.B.Clarke</strain>
        <tissue evidence="6">Leaf</tissue>
    </source>
</reference>
<dbReference type="OrthoDB" id="77201at2759"/>
<evidence type="ECO:0000256" key="2">
    <source>
        <dbReference type="ARBA" id="ARBA00022801"/>
    </source>
</evidence>
<sequence length="252" mass="27256">MQSLYQALTTLGLQNQVNVSTAHKLDILATSYPPSSGTFREDLASYLQPILNFLSQANSPFLINAYPFFAYKGDPNSISLPYALFESNAGQIDSNTNLTYDNMLYAQIDAVYAAMKAMGHTDISVAVSETGWPSKGDTDEIGASVENAAAYNGNLLKRVSMNQGTPHKPDVPVDVHVFALFNENSKTGPTSERNYGLFYPNSTPVYNIGLQNTESSGSSGTYFTSSALESSTSKLMISYGMGILVLVVAIFF</sequence>
<dbReference type="GO" id="GO:0004553">
    <property type="term" value="F:hydrolase activity, hydrolyzing O-glycosyl compounds"/>
    <property type="evidence" value="ECO:0007669"/>
    <property type="project" value="InterPro"/>
</dbReference>
<evidence type="ECO:0000256" key="3">
    <source>
        <dbReference type="ARBA" id="ARBA00023295"/>
    </source>
</evidence>
<evidence type="ECO:0000313" key="7">
    <source>
        <dbReference type="Proteomes" id="UP000623129"/>
    </source>
</evidence>
<keyword evidence="3 5" id="KW-0326">Glycosidase</keyword>
<evidence type="ECO:0000256" key="1">
    <source>
        <dbReference type="ARBA" id="ARBA00008773"/>
    </source>
</evidence>
<dbReference type="Pfam" id="PF00332">
    <property type="entry name" value="Glyco_hydro_17"/>
    <property type="match status" value="1"/>
</dbReference>
<comment type="similarity">
    <text evidence="1 4">Belongs to the glycosyl hydrolase 17 family.</text>
</comment>
<accession>A0A833R972</accession>
<evidence type="ECO:0000313" key="6">
    <source>
        <dbReference type="EMBL" id="KAF3332061.1"/>
    </source>
</evidence>
<dbReference type="SUPFAM" id="SSF51445">
    <property type="entry name" value="(Trans)glycosidases"/>
    <property type="match status" value="1"/>
</dbReference>
<organism evidence="6 7">
    <name type="scientific">Carex littledalei</name>
    <dbReference type="NCBI Taxonomy" id="544730"/>
    <lineage>
        <taxon>Eukaryota</taxon>
        <taxon>Viridiplantae</taxon>
        <taxon>Streptophyta</taxon>
        <taxon>Embryophyta</taxon>
        <taxon>Tracheophyta</taxon>
        <taxon>Spermatophyta</taxon>
        <taxon>Magnoliopsida</taxon>
        <taxon>Liliopsida</taxon>
        <taxon>Poales</taxon>
        <taxon>Cyperaceae</taxon>
        <taxon>Cyperoideae</taxon>
        <taxon>Cariceae</taxon>
        <taxon>Carex</taxon>
        <taxon>Carex subgen. Euthyceras</taxon>
    </lineage>
</organism>
<dbReference type="EMBL" id="SWLB01000012">
    <property type="protein sequence ID" value="KAF3332061.1"/>
    <property type="molecule type" value="Genomic_DNA"/>
</dbReference>
<dbReference type="InterPro" id="IPR000490">
    <property type="entry name" value="Glyco_hydro_17"/>
</dbReference>
<dbReference type="PANTHER" id="PTHR32227">
    <property type="entry name" value="GLUCAN ENDO-1,3-BETA-GLUCOSIDASE BG1-RELATED-RELATED"/>
    <property type="match status" value="1"/>
</dbReference>
<dbReference type="PROSITE" id="PS00587">
    <property type="entry name" value="GLYCOSYL_HYDROL_F17"/>
    <property type="match status" value="1"/>
</dbReference>
<dbReference type="GO" id="GO:0005975">
    <property type="term" value="P:carbohydrate metabolic process"/>
    <property type="evidence" value="ECO:0007669"/>
    <property type="project" value="InterPro"/>
</dbReference>
<dbReference type="InterPro" id="IPR044965">
    <property type="entry name" value="Glyco_hydro_17_plant"/>
</dbReference>
<keyword evidence="7" id="KW-1185">Reference proteome</keyword>
<keyword evidence="2 5" id="KW-0378">Hydrolase</keyword>
<comment type="caution">
    <text evidence="6">The sequence shown here is derived from an EMBL/GenBank/DDBJ whole genome shotgun (WGS) entry which is preliminary data.</text>
</comment>
<evidence type="ECO:0000256" key="4">
    <source>
        <dbReference type="RuleBase" id="RU004335"/>
    </source>
</evidence>
<dbReference type="AlphaFoldDB" id="A0A833R972"/>
<dbReference type="InterPro" id="IPR017853">
    <property type="entry name" value="GH"/>
</dbReference>
<proteinExistence type="inferred from homology"/>
<dbReference type="Gene3D" id="3.20.20.80">
    <property type="entry name" value="Glycosidases"/>
    <property type="match status" value="1"/>
</dbReference>
<dbReference type="Proteomes" id="UP000623129">
    <property type="component" value="Unassembled WGS sequence"/>
</dbReference>
<gene>
    <name evidence="6" type="ORF">FCM35_KLT03467</name>
</gene>
<evidence type="ECO:0000256" key="5">
    <source>
        <dbReference type="RuleBase" id="RU004336"/>
    </source>
</evidence>
<name>A0A833R972_9POAL</name>
<protein>
    <submittedName>
        <fullName evidence="6">Glucan endo-1,3-beta-glucosidase 14</fullName>
    </submittedName>
</protein>